<gene>
    <name evidence="2" type="ORF">CEXT_433891</name>
</gene>
<evidence type="ECO:0000313" key="2">
    <source>
        <dbReference type="EMBL" id="GIY79389.1"/>
    </source>
</evidence>
<dbReference type="EMBL" id="BPLR01015881">
    <property type="protein sequence ID" value="GIY79389.1"/>
    <property type="molecule type" value="Genomic_DNA"/>
</dbReference>
<accession>A0AAV4WB03</accession>
<keyword evidence="1" id="KW-0812">Transmembrane</keyword>
<comment type="caution">
    <text evidence="2">The sequence shown here is derived from an EMBL/GenBank/DDBJ whole genome shotgun (WGS) entry which is preliminary data.</text>
</comment>
<feature type="transmembrane region" description="Helical" evidence="1">
    <location>
        <begin position="78"/>
        <end position="100"/>
    </location>
</feature>
<evidence type="ECO:0000313" key="3">
    <source>
        <dbReference type="Proteomes" id="UP001054945"/>
    </source>
</evidence>
<name>A0AAV4WB03_CAEEX</name>
<dbReference type="AlphaFoldDB" id="A0AAV4WB03"/>
<keyword evidence="1" id="KW-1133">Transmembrane helix</keyword>
<organism evidence="2 3">
    <name type="scientific">Caerostris extrusa</name>
    <name type="common">Bark spider</name>
    <name type="synonym">Caerostris bankana</name>
    <dbReference type="NCBI Taxonomy" id="172846"/>
    <lineage>
        <taxon>Eukaryota</taxon>
        <taxon>Metazoa</taxon>
        <taxon>Ecdysozoa</taxon>
        <taxon>Arthropoda</taxon>
        <taxon>Chelicerata</taxon>
        <taxon>Arachnida</taxon>
        <taxon>Araneae</taxon>
        <taxon>Araneomorphae</taxon>
        <taxon>Entelegynae</taxon>
        <taxon>Araneoidea</taxon>
        <taxon>Araneidae</taxon>
        <taxon>Caerostris</taxon>
    </lineage>
</organism>
<proteinExistence type="predicted"/>
<dbReference type="Proteomes" id="UP001054945">
    <property type="component" value="Unassembled WGS sequence"/>
</dbReference>
<evidence type="ECO:0000256" key="1">
    <source>
        <dbReference type="SAM" id="Phobius"/>
    </source>
</evidence>
<reference evidence="2 3" key="1">
    <citation type="submission" date="2021-06" db="EMBL/GenBank/DDBJ databases">
        <title>Caerostris extrusa draft genome.</title>
        <authorList>
            <person name="Kono N."/>
            <person name="Arakawa K."/>
        </authorList>
    </citation>
    <scope>NUCLEOTIDE SEQUENCE [LARGE SCALE GENOMIC DNA]</scope>
</reference>
<keyword evidence="3" id="KW-1185">Reference proteome</keyword>
<keyword evidence="1" id="KW-0472">Membrane</keyword>
<sequence length="212" mass="24025">MRVSFCSNEPLSRATQCRIFSCREDKRGMAVLFENVLEDSPDERAPAIEPVPRWRRDKFVSELFEHCSQSIVRRDWEILNYLFEACVEGCFFFVVSLLLLEFFSGMFYDVLDGMSLGGRCNLQRNTRQALIAVRPEPHSTTATSIMRVTSRPVPALSSDDSVRVYCPPVARECALQHASTLYKRRICKVSCSTGCKDKGVFVLGMQGLGGRF</sequence>
<protein>
    <submittedName>
        <fullName evidence="2">Uncharacterized protein</fullName>
    </submittedName>
</protein>